<reference evidence="2" key="1">
    <citation type="journal article" date="2013" name="Genome Biol. Evol.">
        <title>Strikingly bacteria-like and gene-rich mitochondrial genomes throughout jakobid protists.</title>
        <authorList>
            <person name="Burger G."/>
            <person name="Gray M.W."/>
            <person name="Forget L."/>
            <person name="Lang B.F."/>
        </authorList>
    </citation>
    <scope>NUCLEOTIDE SEQUENCE</scope>
    <source>
        <strain evidence="2">ATCC 50633</strain>
    </source>
</reference>
<dbReference type="GO" id="GO:0016020">
    <property type="term" value="C:membrane"/>
    <property type="evidence" value="ECO:0007669"/>
    <property type="project" value="UniProtKB-ARBA"/>
</dbReference>
<dbReference type="AlphaFoldDB" id="M4QAA9"/>
<dbReference type="GO" id="GO:0015031">
    <property type="term" value="P:protein transport"/>
    <property type="evidence" value="ECO:0007669"/>
    <property type="project" value="UniProtKB-KW"/>
</dbReference>
<keyword evidence="2" id="KW-0496">Mitochondrion</keyword>
<proteinExistence type="predicted"/>
<keyword evidence="1" id="KW-0732">Signal</keyword>
<feature type="chain" id="PRO_5004056543" evidence="1">
    <location>
        <begin position="21"/>
        <end position="63"/>
    </location>
</feature>
<sequence>MSVGIGQILVVLLLVVLLFGKFPNLSKNFTDGLTNIRNVLEQKKEITSDNIKKKEDIDKTEKK</sequence>
<name>M4QAA9_RECAM</name>
<evidence type="ECO:0000256" key="1">
    <source>
        <dbReference type="SAM" id="SignalP"/>
    </source>
</evidence>
<geneLocation type="mitochondrion" evidence="2"/>
<feature type="signal peptide" evidence="1">
    <location>
        <begin position="1"/>
        <end position="20"/>
    </location>
</feature>
<evidence type="ECO:0000313" key="2">
    <source>
        <dbReference type="EMBL" id="AGH24317.1"/>
    </source>
</evidence>
<dbReference type="EMBL" id="KC353356">
    <property type="protein sequence ID" value="AGH24317.1"/>
    <property type="molecule type" value="Genomic_DNA"/>
</dbReference>
<gene>
    <name evidence="2" type="primary">tatA</name>
</gene>
<protein>
    <submittedName>
        <fullName evidence="2">Sec-independent protein translocase component tatA/E</fullName>
    </submittedName>
</protein>
<organism evidence="2">
    <name type="scientific">Reclinomonas americana ATCC 50633</name>
    <dbReference type="NCBI Taxonomy" id="1295593"/>
    <lineage>
        <taxon>Eukaryota</taxon>
        <taxon>Discoba</taxon>
        <taxon>Jakobida</taxon>
        <taxon>Histionina</taxon>
        <taxon>Histionidae</taxon>
        <taxon>Reclinomonas</taxon>
    </lineage>
</organism>
<accession>M4QAA9</accession>